<proteinExistence type="predicted"/>
<organism evidence="1 2">
    <name type="scientific">Thermosulfidibacter takaii (strain DSM 17441 / JCM 13301 / NBRC 103674 / ABI70S6)</name>
    <dbReference type="NCBI Taxonomy" id="1298851"/>
    <lineage>
        <taxon>Bacteria</taxon>
        <taxon>Pseudomonadati</taxon>
        <taxon>Thermosulfidibacterota</taxon>
        <taxon>Thermosulfidibacteria</taxon>
        <taxon>Thermosulfidibacterales</taxon>
        <taxon>Thermosulfidibacteraceae</taxon>
    </lineage>
</organism>
<gene>
    <name evidence="1" type="ORF">TST_1548</name>
</gene>
<dbReference type="InterPro" id="IPR050696">
    <property type="entry name" value="FtsA/MreB"/>
</dbReference>
<dbReference type="KEGG" id="ttk:TST_1548"/>
<dbReference type="AlphaFoldDB" id="A0A0S3QVI2"/>
<dbReference type="EMBL" id="AP013035">
    <property type="protein sequence ID" value="BAT72334.1"/>
    <property type="molecule type" value="Genomic_DNA"/>
</dbReference>
<name>A0A0S3QVI2_THET7</name>
<dbReference type="CDD" id="cd24049">
    <property type="entry name" value="ASKHA_NBD_PilM"/>
    <property type="match status" value="1"/>
</dbReference>
<evidence type="ECO:0000313" key="2">
    <source>
        <dbReference type="Proteomes" id="UP000063234"/>
    </source>
</evidence>
<reference evidence="2" key="1">
    <citation type="journal article" date="2018" name="Science">
        <title>A primordial and reversible TCA cycle in a facultatively chemolithoautotrophic thermophile.</title>
        <authorList>
            <person name="Nunoura T."/>
            <person name="Chikaraishi Y."/>
            <person name="Izaki R."/>
            <person name="Suwa T."/>
            <person name="Sato T."/>
            <person name="Harada T."/>
            <person name="Mori K."/>
            <person name="Kato Y."/>
            <person name="Miyazaki M."/>
            <person name="Shimamura S."/>
            <person name="Yanagawa K."/>
            <person name="Shuto A."/>
            <person name="Ohkouchi N."/>
            <person name="Fujita N."/>
            <person name="Takaki Y."/>
            <person name="Atomi H."/>
            <person name="Takai K."/>
        </authorList>
    </citation>
    <scope>NUCLEOTIDE SEQUENCE [LARGE SCALE GENOMIC DNA]</scope>
    <source>
        <strain evidence="2">DSM 17441 / JCM 13301 / NBRC 103674 / ABI70S6</strain>
    </source>
</reference>
<dbReference type="SUPFAM" id="SSF53067">
    <property type="entry name" value="Actin-like ATPase domain"/>
    <property type="match status" value="1"/>
</dbReference>
<evidence type="ECO:0000313" key="1">
    <source>
        <dbReference type="EMBL" id="BAT72334.1"/>
    </source>
</evidence>
<dbReference type="Gene3D" id="3.30.1490.300">
    <property type="match status" value="1"/>
</dbReference>
<protein>
    <submittedName>
        <fullName evidence="1">Type IV pilus assembly protein PilM</fullName>
    </submittedName>
</protein>
<dbReference type="PANTHER" id="PTHR32432">
    <property type="entry name" value="CELL DIVISION PROTEIN FTSA-RELATED"/>
    <property type="match status" value="1"/>
</dbReference>
<dbReference type="Proteomes" id="UP000063234">
    <property type="component" value="Chromosome"/>
</dbReference>
<keyword evidence="2" id="KW-1185">Reference proteome</keyword>
<dbReference type="PANTHER" id="PTHR32432:SF3">
    <property type="entry name" value="ETHANOLAMINE UTILIZATION PROTEIN EUTJ"/>
    <property type="match status" value="1"/>
</dbReference>
<accession>A0A0S3QVI2</accession>
<dbReference type="InterPro" id="IPR043129">
    <property type="entry name" value="ATPase_NBD"/>
</dbReference>
<dbReference type="RefSeq" id="WP_068550413.1">
    <property type="nucleotide sequence ID" value="NZ_AP013035.1"/>
</dbReference>
<dbReference type="STRING" id="1298851.TST_1548"/>
<sequence length="350" mass="38834">MFNKLAGLLRKSDYVAGIDLGTSAVKLVVCQIKGSKPVLLFATTIDYTEHVASVREVIEDVSFARVMEAVWRHMPEEVEKVSFVMPGRFVIVKDFEVPQTALNVQAFVQEELRRDTLLPLDDIVYDCFMYDYHGSKRALCIIVKKDMLQKCKSIILNMGVRQAHIDTAMTALANVFNYNHPEEADESVVAIADVGKTNTNLIFMREGNLLYGTCLSELSGSLIDGHIAEKMGIDVGQAEELKESGLVDEYILEEAVSALSAKLAGEILTQLSRIGSQTLDQLFITGGNSILPMLLRYLKEHTGVPVDLLNPLKKFSVSKHVDKVFLEEISERLSLALGGIINVMYSEVES</sequence>
<dbReference type="OrthoDB" id="9768127at2"/>
<dbReference type="Pfam" id="PF11104">
    <property type="entry name" value="PilM_2"/>
    <property type="match status" value="1"/>
</dbReference>
<dbReference type="Gene3D" id="3.30.420.40">
    <property type="match status" value="2"/>
</dbReference>
<dbReference type="InterPro" id="IPR005883">
    <property type="entry name" value="PilM"/>
</dbReference>